<dbReference type="eggNOG" id="ENOG502ZABR">
    <property type="taxonomic scope" value="Bacteria"/>
</dbReference>
<gene>
    <name evidence="1" type="ordered locus">ECL_01086</name>
</gene>
<dbReference type="PATRIC" id="fig|716541.4.peg.1341"/>
<dbReference type="KEGG" id="enc:ECL_01086"/>
<dbReference type="AlphaFoldDB" id="A0A0H3CHM0"/>
<protein>
    <recommendedName>
        <fullName evidence="3">Restriction endonuclease type IV Mrr domain-containing protein</fullName>
    </recommendedName>
</protein>
<dbReference type="EMBL" id="CP001918">
    <property type="protein sequence ID" value="ADF60647.1"/>
    <property type="molecule type" value="Genomic_DNA"/>
</dbReference>
<keyword evidence="2" id="KW-1185">Reference proteome</keyword>
<reference evidence="1 2" key="1">
    <citation type="journal article" date="2010" name="J. Bacteriol.">
        <title>Complete genome sequence of Enterobacter cloacae subsp. cloacae type strain ATCC 13047.</title>
        <authorList>
            <person name="Ren Y."/>
            <person name="Ren Y."/>
            <person name="Zhou Z."/>
            <person name="Guo X."/>
            <person name="Li Y."/>
            <person name="Feng L."/>
            <person name="Wang L."/>
        </authorList>
    </citation>
    <scope>NUCLEOTIDE SEQUENCE [LARGE SCALE GENOMIC DNA]</scope>
    <source>
        <strain evidence="2">ATCC 13047 / DSM 30054 / NBRC 13535 / NCTC 10005 / WDCM 00083 / NCDC 279-56</strain>
    </source>
</reference>
<dbReference type="EnsemblBacteria" id="ADF60647">
    <property type="protein sequence ID" value="ADF60647"/>
    <property type="gene ID" value="ECL_01086"/>
</dbReference>
<sequence>MRFSEFFGVKRNQSELDFVDVPLDTDIEVFLDPAAIKSLNSPWGNELSSHLQNYFETVLKLIKNGEDVKAQNLLSCLNERNEYHLGYSSGKSRGHGFGEGAAKTVWGALTKSKAAKSGLLQDLEDTALLIEGIGTDMISDAVSNILRGPLIKYTQDICNYYDIKLTDNVPSGPIWNPREEKWEQGYVSLPMTNEGKVILVPKIIVRHQITYQHDEYYRHFLLPEMQKQHLKAGSELIQLLKNGKHRVTKKSLMEKYGKDKLAIVEQTLKYPHVLDEYRVRKNDAPSEPLPHSDFAEMENESPKVDFQPFIDELKSIVPGRDDATKYEDLIEKLFSILFYPSFCHPTKQHKIHDGRKRIDISYCNEATFGFFKWIGLHYPSSMIYIECKNYGKEVGNPELDQLSGRFSISRGKVGILVCRSIENKEKLYQSCKDTAKDDRGYILPLDDDDILMLIEEYQTKNDQLFPHLRKLWMSLIG</sequence>
<evidence type="ECO:0008006" key="3">
    <source>
        <dbReference type="Google" id="ProtNLM"/>
    </source>
</evidence>
<dbReference type="OrthoDB" id="6691177at2"/>
<name>A0A0H3CHM0_ENTCC</name>
<accession>A0A0H3CHM0</accession>
<proteinExistence type="predicted"/>
<evidence type="ECO:0000313" key="1">
    <source>
        <dbReference type="EMBL" id="ADF60647.1"/>
    </source>
</evidence>
<evidence type="ECO:0000313" key="2">
    <source>
        <dbReference type="Proteomes" id="UP000002363"/>
    </source>
</evidence>
<dbReference type="RefSeq" id="WP_013095757.1">
    <property type="nucleotide sequence ID" value="NC_014121.1"/>
</dbReference>
<dbReference type="Proteomes" id="UP000002363">
    <property type="component" value="Chromosome"/>
</dbReference>
<organism evidence="1 2">
    <name type="scientific">Enterobacter cloacae subsp. cloacae (strain ATCC 13047 / DSM 30054 / NBRC 13535 / NCTC 10005 / WDCM 00083 / NCDC 279-56)</name>
    <dbReference type="NCBI Taxonomy" id="716541"/>
    <lineage>
        <taxon>Bacteria</taxon>
        <taxon>Pseudomonadati</taxon>
        <taxon>Pseudomonadota</taxon>
        <taxon>Gammaproteobacteria</taxon>
        <taxon>Enterobacterales</taxon>
        <taxon>Enterobacteriaceae</taxon>
        <taxon>Enterobacter</taxon>
        <taxon>Enterobacter cloacae complex</taxon>
    </lineage>
</organism>
<dbReference type="HOGENOM" id="CLU_044710_0_0_6"/>